<evidence type="ECO:0000256" key="1">
    <source>
        <dbReference type="SAM" id="Phobius"/>
    </source>
</evidence>
<keyword evidence="1" id="KW-0812">Transmembrane</keyword>
<organism evidence="2 3">
    <name type="scientific">Acaulospora morrowiae</name>
    <dbReference type="NCBI Taxonomy" id="94023"/>
    <lineage>
        <taxon>Eukaryota</taxon>
        <taxon>Fungi</taxon>
        <taxon>Fungi incertae sedis</taxon>
        <taxon>Mucoromycota</taxon>
        <taxon>Glomeromycotina</taxon>
        <taxon>Glomeromycetes</taxon>
        <taxon>Diversisporales</taxon>
        <taxon>Acaulosporaceae</taxon>
        <taxon>Acaulospora</taxon>
    </lineage>
</organism>
<reference evidence="2" key="1">
    <citation type="submission" date="2021-06" db="EMBL/GenBank/DDBJ databases">
        <authorList>
            <person name="Kallberg Y."/>
            <person name="Tangrot J."/>
            <person name="Rosling A."/>
        </authorList>
    </citation>
    <scope>NUCLEOTIDE SEQUENCE</scope>
    <source>
        <strain evidence="2">CL551</strain>
    </source>
</reference>
<dbReference type="AlphaFoldDB" id="A0A9N9BUQ4"/>
<dbReference type="EMBL" id="CAJVPV010004856">
    <property type="protein sequence ID" value="CAG8580448.1"/>
    <property type="molecule type" value="Genomic_DNA"/>
</dbReference>
<feature type="transmembrane region" description="Helical" evidence="1">
    <location>
        <begin position="130"/>
        <end position="150"/>
    </location>
</feature>
<evidence type="ECO:0000313" key="2">
    <source>
        <dbReference type="EMBL" id="CAG8580448.1"/>
    </source>
</evidence>
<evidence type="ECO:0000313" key="3">
    <source>
        <dbReference type="Proteomes" id="UP000789342"/>
    </source>
</evidence>
<sequence>MSTRKHATRACDSCRAARKRCEYVIHLGCCKRCYEKKCCTFSSTTKKRGRKKIPFYEKPSGDPMIDAYTSHFDFKHFTESSIPILNTPPIFGHTSILNLTDIQYNPPDTWPHFDTIILPIFKKTLRVIDFLPISTFNICIIDILLTFGIIDNIRHLTDIRQTFRIVDIDIRQTFRTNI</sequence>
<protein>
    <submittedName>
        <fullName evidence="2">6400_t:CDS:1</fullName>
    </submittedName>
</protein>
<keyword evidence="3" id="KW-1185">Reference proteome</keyword>
<accession>A0A9N9BUQ4</accession>
<comment type="caution">
    <text evidence="2">The sequence shown here is derived from an EMBL/GenBank/DDBJ whole genome shotgun (WGS) entry which is preliminary data.</text>
</comment>
<proteinExistence type="predicted"/>
<gene>
    <name evidence="2" type="ORF">AMORRO_LOCUS6885</name>
</gene>
<name>A0A9N9BUQ4_9GLOM</name>
<keyword evidence="1" id="KW-1133">Transmembrane helix</keyword>
<dbReference type="Proteomes" id="UP000789342">
    <property type="component" value="Unassembled WGS sequence"/>
</dbReference>
<keyword evidence="1" id="KW-0472">Membrane</keyword>